<sequence length="118" mass="13853">MNYEGLTDRELWELLFQKAEAEMAVYMRELDQLPRAELIMAADEISAMVTCRAELMALGENLSREKTLFLLRLEKPLECLSEAWMERRAVDEGELFQSLLIEVYEDEHQQLLNEPLML</sequence>
<dbReference type="RefSeq" id="WP_058117443.1">
    <property type="nucleotide sequence ID" value="NZ_CP011307.1"/>
</dbReference>
<dbReference type="AlphaFoldDB" id="A0A0S2W2P1"/>
<proteinExistence type="predicted"/>
<dbReference type="KEGG" id="ibu:IB211_01219"/>
<reference evidence="2" key="2">
    <citation type="submission" date="2015-04" db="EMBL/GenBank/DDBJ databases">
        <title>A butyrogenic pathway from the amino acid lysine in a human gut commensal.</title>
        <authorList>
            <person name="de Vos W.M."/>
            <person name="Bui N.T.P."/>
            <person name="Plugge C.M."/>
            <person name="Ritari J."/>
        </authorList>
    </citation>
    <scope>NUCLEOTIDE SEQUENCE [LARGE SCALE GENOMIC DNA]</scope>
    <source>
        <strain evidence="2">AF211</strain>
    </source>
</reference>
<dbReference type="STRING" id="1297617.IB211_01219"/>
<evidence type="ECO:0008006" key="3">
    <source>
        <dbReference type="Google" id="ProtNLM"/>
    </source>
</evidence>
<protein>
    <recommendedName>
        <fullName evidence="3">DUF3848 domain-containing protein</fullName>
    </recommendedName>
</protein>
<organism evidence="1 2">
    <name type="scientific">Intestinimonas butyriciproducens</name>
    <dbReference type="NCBI Taxonomy" id="1297617"/>
    <lineage>
        <taxon>Bacteria</taxon>
        <taxon>Bacillati</taxon>
        <taxon>Bacillota</taxon>
        <taxon>Clostridia</taxon>
        <taxon>Eubacteriales</taxon>
        <taxon>Intestinimonas</taxon>
    </lineage>
</organism>
<reference evidence="1 2" key="1">
    <citation type="journal article" date="2015" name="Nat. Commun.">
        <title>Production of butyrate from lysine and the Amadori product fructoselysine by a human gut commensal.</title>
        <authorList>
            <person name="Bui T.P."/>
            <person name="Ritari J."/>
            <person name="Boeren S."/>
            <person name="de Waard P."/>
            <person name="Plugge C.M."/>
            <person name="de Vos W.M."/>
        </authorList>
    </citation>
    <scope>NUCLEOTIDE SEQUENCE [LARGE SCALE GENOMIC DNA]</scope>
    <source>
        <strain evidence="1 2">AF211</strain>
    </source>
</reference>
<evidence type="ECO:0000313" key="2">
    <source>
        <dbReference type="Proteomes" id="UP000064844"/>
    </source>
</evidence>
<accession>A0A0S2W2P1</accession>
<gene>
    <name evidence="1" type="ORF">IB211_01219</name>
</gene>
<dbReference type="EMBL" id="CP011307">
    <property type="protein sequence ID" value="ALP93612.1"/>
    <property type="molecule type" value="Genomic_DNA"/>
</dbReference>
<name>A0A0S2W2P1_9FIRM</name>
<evidence type="ECO:0000313" key="1">
    <source>
        <dbReference type="EMBL" id="ALP93612.1"/>
    </source>
</evidence>
<dbReference type="Proteomes" id="UP000064844">
    <property type="component" value="Chromosome"/>
</dbReference>
<keyword evidence="2" id="KW-1185">Reference proteome</keyword>